<protein>
    <submittedName>
        <fullName evidence="11">Surface lipoprotein assembly modifier</fullName>
    </submittedName>
</protein>
<feature type="domain" description="Surface lipoprotein assembly modifier C-terminal" evidence="9">
    <location>
        <begin position="183"/>
        <end position="455"/>
    </location>
</feature>
<keyword evidence="3" id="KW-0812">Transmembrane</keyword>
<evidence type="ECO:0000256" key="3">
    <source>
        <dbReference type="ARBA" id="ARBA00022692"/>
    </source>
</evidence>
<evidence type="ECO:0000256" key="2">
    <source>
        <dbReference type="ARBA" id="ARBA00022452"/>
    </source>
</evidence>
<keyword evidence="5" id="KW-0472">Membrane</keyword>
<dbReference type="RefSeq" id="WP_407068311.1">
    <property type="nucleotide sequence ID" value="NZ_JBJJXE010000001.1"/>
</dbReference>
<evidence type="ECO:0000256" key="1">
    <source>
        <dbReference type="ARBA" id="ARBA00004571"/>
    </source>
</evidence>
<sequence>MTRSFSIGLVVFLLPGLAFANTPKDDLPLSESLLADVATPSISQQTLQSINLITEKELLSDTNLFNEVISQAIDRQDVRGLQILLPVYATLTDKDDILYLYANAVVQEKHDINQAILYYQSILQQNPTLTPIRVRLILALLANHQVHVAQKQLDIAKQDGTLPAHILASIEKQFTQLTRLNTQFSVRYLDDDNVNNAPQHSEHQSWQLPKPQSAHGMGYAIRLSKNHYLQDQLSLGIHTSINGKYYWDNREYNDIIGEASPVLSYRSLDKRMDLSIYQQKRYFGGSAYSDTKGARLRYTQPLSNEYQGSLNIDFAKKKHKTRPFLDGTSHAMMLGISHYSNPQYHINIHLTKDDAQDDSESYKQGMILAGFNQTWRNISVTHQFGIGKRSYQDVDIFNIKRSEMIYHIRQNIWHRNLHYQGYHPSLNLHFERVDSNHFAHDSKNIQVFISIDKKF</sequence>
<evidence type="ECO:0000313" key="11">
    <source>
        <dbReference type="EMBL" id="MFL1731391.1"/>
    </source>
</evidence>
<name>A0ABW8U8Z6_9GAMM</name>
<dbReference type="EMBL" id="JBJJXE010000001">
    <property type="protein sequence ID" value="MFL1731391.1"/>
    <property type="molecule type" value="Genomic_DNA"/>
</dbReference>
<dbReference type="Proteomes" id="UP001624684">
    <property type="component" value="Unassembled WGS sequence"/>
</dbReference>
<proteinExistence type="inferred from homology"/>
<keyword evidence="2" id="KW-1134">Transmembrane beta strand</keyword>
<comment type="subcellular location">
    <subcellularLocation>
        <location evidence="1">Cell outer membrane</location>
        <topology evidence="1">Multi-pass membrane protein</topology>
    </subcellularLocation>
</comment>
<organism evidence="11 12">
    <name type="scientific">Moraxella oculi</name>
    <dbReference type="NCBI Taxonomy" id="2940516"/>
    <lineage>
        <taxon>Bacteria</taxon>
        <taxon>Pseudomonadati</taxon>
        <taxon>Pseudomonadota</taxon>
        <taxon>Gammaproteobacteria</taxon>
        <taxon>Moraxellales</taxon>
        <taxon>Moraxellaceae</taxon>
        <taxon>Moraxella</taxon>
    </lineage>
</organism>
<accession>A0ABW8U8Z6</accession>
<feature type="chain" id="PRO_5046914161" evidence="8">
    <location>
        <begin position="21"/>
        <end position="455"/>
    </location>
</feature>
<dbReference type="InterPro" id="IPR007655">
    <property type="entry name" value="Slam_C"/>
</dbReference>
<gene>
    <name evidence="11" type="ORF">ACJHVH_00020</name>
</gene>
<evidence type="ECO:0000256" key="4">
    <source>
        <dbReference type="ARBA" id="ARBA00022729"/>
    </source>
</evidence>
<evidence type="ECO:0000256" key="8">
    <source>
        <dbReference type="SAM" id="SignalP"/>
    </source>
</evidence>
<dbReference type="Pfam" id="PF24575">
    <property type="entry name" value="TPR_Slam"/>
    <property type="match status" value="1"/>
</dbReference>
<feature type="domain" description="Surface lipoprotein assembly modifier N-terminal TPR repeats region" evidence="10">
    <location>
        <begin position="53"/>
        <end position="153"/>
    </location>
</feature>
<evidence type="ECO:0000313" key="12">
    <source>
        <dbReference type="Proteomes" id="UP001624684"/>
    </source>
</evidence>
<evidence type="ECO:0000259" key="10">
    <source>
        <dbReference type="Pfam" id="PF24575"/>
    </source>
</evidence>
<evidence type="ECO:0000256" key="6">
    <source>
        <dbReference type="ARBA" id="ARBA00023237"/>
    </source>
</evidence>
<feature type="signal peptide" evidence="8">
    <location>
        <begin position="1"/>
        <end position="20"/>
    </location>
</feature>
<comment type="similarity">
    <text evidence="7">Belongs to the Slam family.</text>
</comment>
<reference evidence="11 12" key="1">
    <citation type="submission" date="2024-11" db="EMBL/GenBank/DDBJ databases">
        <title>First Report of Moraxella oculi in Brazil in an Infectious Bovine Keratoconjunctivitis Outbreak.</title>
        <authorList>
            <person name="Carvalho C.V."/>
            <person name="Domingues R."/>
            <person name="Coutinho C."/>
            <person name="Honorio N.T.B.S."/>
            <person name="Faza D.R.L.R."/>
            <person name="Carvalho W.A."/>
            <person name="Machado A.B.F."/>
            <person name="Martins M.F."/>
            <person name="Gaspar E.B."/>
        </authorList>
    </citation>
    <scope>NUCLEOTIDE SEQUENCE [LARGE SCALE GENOMIC DNA]</scope>
    <source>
        <strain evidence="11 12">2117LE</strain>
    </source>
</reference>
<evidence type="ECO:0000259" key="9">
    <source>
        <dbReference type="Pfam" id="PF04575"/>
    </source>
</evidence>
<keyword evidence="11" id="KW-0449">Lipoprotein</keyword>
<evidence type="ECO:0000256" key="7">
    <source>
        <dbReference type="ARBA" id="ARBA00023609"/>
    </source>
</evidence>
<dbReference type="InterPro" id="IPR057556">
    <property type="entry name" value="TPR_Slam"/>
</dbReference>
<keyword evidence="4 8" id="KW-0732">Signal</keyword>
<dbReference type="Pfam" id="PF04575">
    <property type="entry name" value="SlipAM"/>
    <property type="match status" value="1"/>
</dbReference>
<comment type="caution">
    <text evidence="11">The sequence shown here is derived from an EMBL/GenBank/DDBJ whole genome shotgun (WGS) entry which is preliminary data.</text>
</comment>
<keyword evidence="6" id="KW-0998">Cell outer membrane</keyword>
<keyword evidence="12" id="KW-1185">Reference proteome</keyword>
<evidence type="ECO:0000256" key="5">
    <source>
        <dbReference type="ARBA" id="ARBA00023136"/>
    </source>
</evidence>